<protein>
    <recommendedName>
        <fullName evidence="4">Protein kinase domain-containing protein</fullName>
    </recommendedName>
</protein>
<evidence type="ECO:0008006" key="4">
    <source>
        <dbReference type="Google" id="ProtNLM"/>
    </source>
</evidence>
<feature type="non-terminal residue" evidence="2">
    <location>
        <position position="1"/>
    </location>
</feature>
<comment type="caution">
    <text evidence="2">The sequence shown here is derived from an EMBL/GenBank/DDBJ whole genome shotgun (WGS) entry which is preliminary data.</text>
</comment>
<reference evidence="2" key="1">
    <citation type="journal article" date="2023" name="Mol. Phylogenet. Evol.">
        <title>Genome-scale phylogeny and comparative genomics of the fungal order Sordariales.</title>
        <authorList>
            <person name="Hensen N."/>
            <person name="Bonometti L."/>
            <person name="Westerberg I."/>
            <person name="Brannstrom I.O."/>
            <person name="Guillou S."/>
            <person name="Cros-Aarteil S."/>
            <person name="Calhoun S."/>
            <person name="Haridas S."/>
            <person name="Kuo A."/>
            <person name="Mondo S."/>
            <person name="Pangilinan J."/>
            <person name="Riley R."/>
            <person name="LaButti K."/>
            <person name="Andreopoulos B."/>
            <person name="Lipzen A."/>
            <person name="Chen C."/>
            <person name="Yan M."/>
            <person name="Daum C."/>
            <person name="Ng V."/>
            <person name="Clum A."/>
            <person name="Steindorff A."/>
            <person name="Ohm R.A."/>
            <person name="Martin F."/>
            <person name="Silar P."/>
            <person name="Natvig D.O."/>
            <person name="Lalanne C."/>
            <person name="Gautier V."/>
            <person name="Ament-Velasquez S.L."/>
            <person name="Kruys A."/>
            <person name="Hutchinson M.I."/>
            <person name="Powell A.J."/>
            <person name="Barry K."/>
            <person name="Miller A.N."/>
            <person name="Grigoriev I.V."/>
            <person name="Debuchy R."/>
            <person name="Gladieux P."/>
            <person name="Hiltunen Thoren M."/>
            <person name="Johannesson H."/>
        </authorList>
    </citation>
    <scope>NUCLEOTIDE SEQUENCE</scope>
    <source>
        <strain evidence="2">CBS 532.94</strain>
    </source>
</reference>
<dbReference type="EMBL" id="MU860673">
    <property type="protein sequence ID" value="KAK4233091.1"/>
    <property type="molecule type" value="Genomic_DNA"/>
</dbReference>
<name>A0AAN7C0J5_9PEZI</name>
<proteinExistence type="predicted"/>
<gene>
    <name evidence="2" type="ORF">C8A03DRAFT_19761</name>
</gene>
<evidence type="ECO:0000313" key="2">
    <source>
        <dbReference type="EMBL" id="KAK4233091.1"/>
    </source>
</evidence>
<feature type="region of interest" description="Disordered" evidence="1">
    <location>
        <begin position="178"/>
        <end position="199"/>
    </location>
</feature>
<dbReference type="SUPFAM" id="SSF56112">
    <property type="entry name" value="Protein kinase-like (PK-like)"/>
    <property type="match status" value="1"/>
</dbReference>
<evidence type="ECO:0000256" key="1">
    <source>
        <dbReference type="SAM" id="MobiDB-lite"/>
    </source>
</evidence>
<dbReference type="AlphaFoldDB" id="A0AAN7C0J5"/>
<dbReference type="Proteomes" id="UP001303760">
    <property type="component" value="Unassembled WGS sequence"/>
</dbReference>
<evidence type="ECO:0000313" key="3">
    <source>
        <dbReference type="Proteomes" id="UP001303760"/>
    </source>
</evidence>
<keyword evidence="3" id="KW-1185">Reference proteome</keyword>
<reference evidence="2" key="2">
    <citation type="submission" date="2023-05" db="EMBL/GenBank/DDBJ databases">
        <authorList>
            <consortium name="Lawrence Berkeley National Laboratory"/>
            <person name="Steindorff A."/>
            <person name="Hensen N."/>
            <person name="Bonometti L."/>
            <person name="Westerberg I."/>
            <person name="Brannstrom I.O."/>
            <person name="Guillou S."/>
            <person name="Cros-Aarteil S."/>
            <person name="Calhoun S."/>
            <person name="Haridas S."/>
            <person name="Kuo A."/>
            <person name="Mondo S."/>
            <person name="Pangilinan J."/>
            <person name="Riley R."/>
            <person name="Labutti K."/>
            <person name="Andreopoulos B."/>
            <person name="Lipzen A."/>
            <person name="Chen C."/>
            <person name="Yanf M."/>
            <person name="Daum C."/>
            <person name="Ng V."/>
            <person name="Clum A."/>
            <person name="Ohm R."/>
            <person name="Martin F."/>
            <person name="Silar P."/>
            <person name="Natvig D."/>
            <person name="Lalanne C."/>
            <person name="Gautier V."/>
            <person name="Ament-Velasquez S.L."/>
            <person name="Kruys A."/>
            <person name="Hutchinson M.I."/>
            <person name="Powell A.J."/>
            <person name="Barry K."/>
            <person name="Miller A.N."/>
            <person name="Grigoriev I.V."/>
            <person name="Debuchy R."/>
            <person name="Gladieux P."/>
            <person name="Thoren M.H."/>
            <person name="Johannesson H."/>
        </authorList>
    </citation>
    <scope>NUCLEOTIDE SEQUENCE</scope>
    <source>
        <strain evidence="2">CBS 532.94</strain>
    </source>
</reference>
<dbReference type="InterPro" id="IPR011009">
    <property type="entry name" value="Kinase-like_dom_sf"/>
</dbReference>
<accession>A0AAN7C0J5</accession>
<sequence length="199" mass="22263">ERNPEKADSYENEIDTYLHLRPLQGTHIPRLFGEVAVSYPYTQRRCQMSKRPTPAILLENVGVSLHSFSAEELGNPCLLEELQGIYNQLTENGVVHGDPRLHNFLRVPNRIVAIDFEFSYALPSDITNKDELETLKSEIKRRGRQAQGAEAYPGSDLVLFINGSKVRKGLRTDLQSFGGTIHDEQMDDEGPVNPAGSAT</sequence>
<organism evidence="2 3">
    <name type="scientific">Achaetomium macrosporum</name>
    <dbReference type="NCBI Taxonomy" id="79813"/>
    <lineage>
        <taxon>Eukaryota</taxon>
        <taxon>Fungi</taxon>
        <taxon>Dikarya</taxon>
        <taxon>Ascomycota</taxon>
        <taxon>Pezizomycotina</taxon>
        <taxon>Sordariomycetes</taxon>
        <taxon>Sordariomycetidae</taxon>
        <taxon>Sordariales</taxon>
        <taxon>Chaetomiaceae</taxon>
        <taxon>Achaetomium</taxon>
    </lineage>
</organism>